<keyword evidence="4" id="KW-1185">Reference proteome</keyword>
<feature type="region of interest" description="Disordered" evidence="1">
    <location>
        <begin position="266"/>
        <end position="291"/>
    </location>
</feature>
<keyword evidence="3" id="KW-0378">Hydrolase</keyword>
<dbReference type="Gene3D" id="2.40.70.10">
    <property type="entry name" value="Acid Proteases"/>
    <property type="match status" value="1"/>
</dbReference>
<evidence type="ECO:0000313" key="4">
    <source>
        <dbReference type="Proteomes" id="UP001412067"/>
    </source>
</evidence>
<evidence type="ECO:0000256" key="1">
    <source>
        <dbReference type="SAM" id="MobiDB-lite"/>
    </source>
</evidence>
<dbReference type="GO" id="GO:0008233">
    <property type="term" value="F:peptidase activity"/>
    <property type="evidence" value="ECO:0007669"/>
    <property type="project" value="UniProtKB-KW"/>
</dbReference>
<feature type="domain" description="Xylanase inhibitor C-terminal" evidence="2">
    <location>
        <begin position="100"/>
        <end position="161"/>
    </location>
</feature>
<dbReference type="SUPFAM" id="SSF50630">
    <property type="entry name" value="Acid proteases"/>
    <property type="match status" value="1"/>
</dbReference>
<proteinExistence type="predicted"/>
<dbReference type="InterPro" id="IPR021109">
    <property type="entry name" value="Peptidase_aspartic_dom_sf"/>
</dbReference>
<dbReference type="GO" id="GO:0006508">
    <property type="term" value="P:proteolysis"/>
    <property type="evidence" value="ECO:0007669"/>
    <property type="project" value="UniProtKB-KW"/>
</dbReference>
<keyword evidence="3" id="KW-0645">Protease</keyword>
<dbReference type="InterPro" id="IPR032799">
    <property type="entry name" value="TAXi_C"/>
</dbReference>
<sequence length="291" mass="30964">MPFEETAISTAVLDVFSSVKRSSAAIAFDPQTDHALEQNKVESIPSGNSSTLSIKLNSRDFLLLAIADTHEDYKSLILNRLRRNSTRAKSIFAGVSLAVNGVNKTFVEVSTVALRIDGGKELKLPATNYLILVDSSGAFCLAFAPTSSPLSIIGNVQQQTKRTKKAGIVGKYEAVGWEAGTRIAAPRGRPHSATSAACLAATWRSGGQPGGRPHTSRPLTGDRMAWRRLAGRSNALLVATHGWPYGVEVGRSPCGRMRVAAWRVGSRPHASRPPGAAEAGCGALPLRARRA</sequence>
<organism evidence="3 4">
    <name type="scientific">Platanthera guangdongensis</name>
    <dbReference type="NCBI Taxonomy" id="2320717"/>
    <lineage>
        <taxon>Eukaryota</taxon>
        <taxon>Viridiplantae</taxon>
        <taxon>Streptophyta</taxon>
        <taxon>Embryophyta</taxon>
        <taxon>Tracheophyta</taxon>
        <taxon>Spermatophyta</taxon>
        <taxon>Magnoliopsida</taxon>
        <taxon>Liliopsida</taxon>
        <taxon>Asparagales</taxon>
        <taxon>Orchidaceae</taxon>
        <taxon>Orchidoideae</taxon>
        <taxon>Orchideae</taxon>
        <taxon>Orchidinae</taxon>
        <taxon>Platanthera</taxon>
    </lineage>
</organism>
<accession>A0ABR2M0Q9</accession>
<evidence type="ECO:0000313" key="3">
    <source>
        <dbReference type="EMBL" id="KAK8955570.1"/>
    </source>
</evidence>
<gene>
    <name evidence="3" type="primary">ASPG1</name>
    <name evidence="3" type="ORF">KSP40_PGU019654</name>
</gene>
<comment type="caution">
    <text evidence="3">The sequence shown here is derived from an EMBL/GenBank/DDBJ whole genome shotgun (WGS) entry which is preliminary data.</text>
</comment>
<dbReference type="EMBL" id="JBBWWR010000013">
    <property type="protein sequence ID" value="KAK8955570.1"/>
    <property type="molecule type" value="Genomic_DNA"/>
</dbReference>
<reference evidence="3 4" key="1">
    <citation type="journal article" date="2022" name="Nat. Plants">
        <title>Genomes of leafy and leafless Platanthera orchids illuminate the evolution of mycoheterotrophy.</title>
        <authorList>
            <person name="Li M.H."/>
            <person name="Liu K.W."/>
            <person name="Li Z."/>
            <person name="Lu H.C."/>
            <person name="Ye Q.L."/>
            <person name="Zhang D."/>
            <person name="Wang J.Y."/>
            <person name="Li Y.F."/>
            <person name="Zhong Z.M."/>
            <person name="Liu X."/>
            <person name="Yu X."/>
            <person name="Liu D.K."/>
            <person name="Tu X.D."/>
            <person name="Liu B."/>
            <person name="Hao Y."/>
            <person name="Liao X.Y."/>
            <person name="Jiang Y.T."/>
            <person name="Sun W.H."/>
            <person name="Chen J."/>
            <person name="Chen Y.Q."/>
            <person name="Ai Y."/>
            <person name="Zhai J.W."/>
            <person name="Wu S.S."/>
            <person name="Zhou Z."/>
            <person name="Hsiao Y.Y."/>
            <person name="Wu W.L."/>
            <person name="Chen Y.Y."/>
            <person name="Lin Y.F."/>
            <person name="Hsu J.L."/>
            <person name="Li C.Y."/>
            <person name="Wang Z.W."/>
            <person name="Zhao X."/>
            <person name="Zhong W.Y."/>
            <person name="Ma X.K."/>
            <person name="Ma L."/>
            <person name="Huang J."/>
            <person name="Chen G.Z."/>
            <person name="Huang M.Z."/>
            <person name="Huang L."/>
            <person name="Peng D.H."/>
            <person name="Luo Y.B."/>
            <person name="Zou S.Q."/>
            <person name="Chen S.P."/>
            <person name="Lan S."/>
            <person name="Tsai W.C."/>
            <person name="Van de Peer Y."/>
            <person name="Liu Z.J."/>
        </authorList>
    </citation>
    <scope>NUCLEOTIDE SEQUENCE [LARGE SCALE GENOMIC DNA]</scope>
    <source>
        <strain evidence="3">Lor288</strain>
    </source>
</reference>
<name>A0ABR2M0Q9_9ASPA</name>
<dbReference type="Proteomes" id="UP001412067">
    <property type="component" value="Unassembled WGS sequence"/>
</dbReference>
<protein>
    <submittedName>
        <fullName evidence="3">Protein ASPARTIC PROTEASE IN GUARD CELL 1</fullName>
    </submittedName>
</protein>
<evidence type="ECO:0000259" key="2">
    <source>
        <dbReference type="Pfam" id="PF14541"/>
    </source>
</evidence>
<dbReference type="Pfam" id="PF14541">
    <property type="entry name" value="TAXi_C"/>
    <property type="match status" value="1"/>
</dbReference>